<dbReference type="RefSeq" id="WP_338537099.1">
    <property type="nucleotide sequence ID" value="NZ_AP028654.1"/>
</dbReference>
<name>A0AAU9E2N4_9FIRM</name>
<dbReference type="AlphaFoldDB" id="A0AAU9E2N4"/>
<protein>
    <submittedName>
        <fullName evidence="1">Uncharacterized protein</fullName>
    </submittedName>
</protein>
<gene>
    <name evidence="1" type="ORF">HLPR_11250</name>
</gene>
<proteinExistence type="predicted"/>
<dbReference type="EMBL" id="AP028654">
    <property type="protein sequence ID" value="BEP28794.1"/>
    <property type="molecule type" value="Genomic_DNA"/>
</dbReference>
<dbReference type="KEGG" id="hprf:HLPR_11250"/>
<evidence type="ECO:0000313" key="1">
    <source>
        <dbReference type="EMBL" id="BEP28794.1"/>
    </source>
</evidence>
<organism evidence="1 2">
    <name type="scientific">Helicovermis profundi</name>
    <dbReference type="NCBI Taxonomy" id="3065157"/>
    <lineage>
        <taxon>Bacteria</taxon>
        <taxon>Bacillati</taxon>
        <taxon>Bacillota</taxon>
        <taxon>Clostridia</taxon>
        <taxon>Helicovermis</taxon>
    </lineage>
</organism>
<reference evidence="1 2" key="1">
    <citation type="submission" date="2023-08" db="EMBL/GenBank/DDBJ databases">
        <title>Helicovermis profunda gen. nov., sp. nov., a novel mesophilic, fermentative bacterium within the Bacillota from a deep-sea hydrothermal vent chimney.</title>
        <authorList>
            <person name="Miyazaki U."/>
            <person name="Mizutani D."/>
            <person name="Hashimoto Y."/>
            <person name="Tame A."/>
            <person name="Sawayama S."/>
            <person name="Miyazaki J."/>
            <person name="Takai K."/>
            <person name="Nakagawa S."/>
        </authorList>
    </citation>
    <scope>NUCLEOTIDE SEQUENCE [LARGE SCALE GENOMIC DNA]</scope>
    <source>
        <strain evidence="1 2">S502</strain>
    </source>
</reference>
<dbReference type="Proteomes" id="UP001321786">
    <property type="component" value="Chromosome"/>
</dbReference>
<keyword evidence="2" id="KW-1185">Reference proteome</keyword>
<sequence>MKERIFLIIIIEEDIDEKLRDSLKDKISESIGVLINGDDGISYSVEEE</sequence>
<accession>A0AAU9E2N4</accession>
<evidence type="ECO:0000313" key="2">
    <source>
        <dbReference type="Proteomes" id="UP001321786"/>
    </source>
</evidence>